<gene>
    <name evidence="2" type="ORF">MNOR_LOCUS1276</name>
</gene>
<dbReference type="Pfam" id="PF12937">
    <property type="entry name" value="F-box-like"/>
    <property type="match status" value="1"/>
</dbReference>
<dbReference type="Gene3D" id="1.20.1280.50">
    <property type="match status" value="1"/>
</dbReference>
<accession>A0AAV2PLG2</accession>
<organism evidence="2 3">
    <name type="scientific">Meganyctiphanes norvegica</name>
    <name type="common">Northern krill</name>
    <name type="synonym">Thysanopoda norvegica</name>
    <dbReference type="NCBI Taxonomy" id="48144"/>
    <lineage>
        <taxon>Eukaryota</taxon>
        <taxon>Metazoa</taxon>
        <taxon>Ecdysozoa</taxon>
        <taxon>Arthropoda</taxon>
        <taxon>Crustacea</taxon>
        <taxon>Multicrustacea</taxon>
        <taxon>Malacostraca</taxon>
        <taxon>Eumalacostraca</taxon>
        <taxon>Eucarida</taxon>
        <taxon>Euphausiacea</taxon>
        <taxon>Euphausiidae</taxon>
        <taxon>Meganyctiphanes</taxon>
    </lineage>
</organism>
<dbReference type="SMART" id="SM00256">
    <property type="entry name" value="FBOX"/>
    <property type="match status" value="1"/>
</dbReference>
<protein>
    <recommendedName>
        <fullName evidence="1">F-box domain-containing protein</fullName>
    </recommendedName>
</protein>
<dbReference type="InterPro" id="IPR036047">
    <property type="entry name" value="F-box-like_dom_sf"/>
</dbReference>
<dbReference type="InterPro" id="IPR001810">
    <property type="entry name" value="F-box_dom"/>
</dbReference>
<name>A0AAV2PLG2_MEGNR</name>
<evidence type="ECO:0000259" key="1">
    <source>
        <dbReference type="PROSITE" id="PS50181"/>
    </source>
</evidence>
<keyword evidence="3" id="KW-1185">Reference proteome</keyword>
<dbReference type="SUPFAM" id="SSF81383">
    <property type="entry name" value="F-box domain"/>
    <property type="match status" value="1"/>
</dbReference>
<evidence type="ECO:0000313" key="3">
    <source>
        <dbReference type="Proteomes" id="UP001497623"/>
    </source>
</evidence>
<proteinExistence type="predicted"/>
<dbReference type="AlphaFoldDB" id="A0AAV2PLG2"/>
<evidence type="ECO:0000313" key="2">
    <source>
        <dbReference type="EMBL" id="CAL4060348.1"/>
    </source>
</evidence>
<comment type="caution">
    <text evidence="2">The sequence shown here is derived from an EMBL/GenBank/DDBJ whole genome shotgun (WGS) entry which is preliminary data.</text>
</comment>
<sequence>MYMSNICLPTMKGFAELPAVVLELVFSHLTVFELLEAAKVCTTWRALINHTRFWFKRLHHQWGIQIHPDLKSKLIGSQVNQSDTLSLLQDACLYREDYSIMYYHLTGLTYEDCEDGTADKFDWRCIENDESCEIEEEEFILFSALLIIYKPSKITIRLKSDPESIRNKGIFWLVLSYNSCEEVEIEDLYSFGNLFNSTYMIMEQFNDIKCRVIQMWTAVNTIEVLPTTIEDLRLSLLWHPTTHKTVDPGIAHLTQRFPKLRNLGIHLKLKMETEHLPHLPDLTNQLGLAGNDLYLSDLSENDHIQWAVNTAKTLQPPSGRYGYLCLLSCSLHIEQLCELVLQLAAAGVTIFSGVYISTSLGLLEHNKLRTVTLRTFNCCIRIYANDTCLKLNESIWTKTLRERTGFPI</sequence>
<dbReference type="PROSITE" id="PS50181">
    <property type="entry name" value="FBOX"/>
    <property type="match status" value="1"/>
</dbReference>
<dbReference type="Proteomes" id="UP001497623">
    <property type="component" value="Unassembled WGS sequence"/>
</dbReference>
<feature type="domain" description="F-box" evidence="1">
    <location>
        <begin position="11"/>
        <end position="57"/>
    </location>
</feature>
<reference evidence="2 3" key="1">
    <citation type="submission" date="2024-05" db="EMBL/GenBank/DDBJ databases">
        <authorList>
            <person name="Wallberg A."/>
        </authorList>
    </citation>
    <scope>NUCLEOTIDE SEQUENCE [LARGE SCALE GENOMIC DNA]</scope>
</reference>
<dbReference type="EMBL" id="CAXKWB010000336">
    <property type="protein sequence ID" value="CAL4060348.1"/>
    <property type="molecule type" value="Genomic_DNA"/>
</dbReference>